<evidence type="ECO:0000256" key="3">
    <source>
        <dbReference type="ARBA" id="ARBA00022781"/>
    </source>
</evidence>
<dbReference type="GO" id="GO:0097401">
    <property type="term" value="P:synaptic vesicle lumen acidification"/>
    <property type="evidence" value="ECO:0007669"/>
    <property type="project" value="TreeGrafter"/>
</dbReference>
<dbReference type="AlphaFoldDB" id="A0A1Y1LXE4"/>
<keyword evidence="4 5" id="KW-0406">Ion transport</keyword>
<dbReference type="Gene3D" id="1.20.5.2950">
    <property type="match status" value="1"/>
</dbReference>
<dbReference type="RefSeq" id="XP_031329589.1">
    <property type="nucleotide sequence ID" value="XM_031473729.1"/>
</dbReference>
<comment type="similarity">
    <text evidence="1 5">Belongs to the V-ATPase G subunit family.</text>
</comment>
<evidence type="ECO:0000313" key="7">
    <source>
        <dbReference type="EMBL" id="JAV76980.1"/>
    </source>
</evidence>
<evidence type="ECO:0000256" key="6">
    <source>
        <dbReference type="SAM" id="MobiDB-lite"/>
    </source>
</evidence>
<comment type="subunit">
    <text evidence="5">V-ATPase is a heteromultimeric enzyme made up of two complexes: the ATP-hydrolytic V1 complex and the proton translocation V0 complex.</text>
</comment>
<comment type="function">
    <text evidence="5">Subunit of the V1 complex of vacuolar(H+)-ATPase (V-ATPase), a multisubunit enzyme composed of a peripheral complex (V1) that hydrolyzes ATP and a membrane integral complex (V0) that translocates protons. V-ATPase is responsible for acidifying and maintaining the pH of intracellular compartments and in some cell types, is targeted to the plasma membrane, where it is responsible for acidifying the extracellular environment.</text>
</comment>
<dbReference type="OrthoDB" id="250802at2759"/>
<dbReference type="KEGG" id="ppyr:116160516"/>
<name>A0A1Y1LXE4_PHOPY</name>
<keyword evidence="3 5" id="KW-0375">Hydrogen ion transport</keyword>
<dbReference type="PANTHER" id="PTHR12713">
    <property type="entry name" value="VACUOLAR ATP SYNTHASE SUBUNIT G"/>
    <property type="match status" value="1"/>
</dbReference>
<reference evidence="7" key="1">
    <citation type="journal article" date="2016" name="Sci. Rep.">
        <title>Molecular characterization of firefly nuptial gifts: a multi-omics approach sheds light on postcopulatory sexual selection.</title>
        <authorList>
            <person name="Al-Wathiqui N."/>
            <person name="Fallon T.R."/>
            <person name="South A."/>
            <person name="Weng J.K."/>
            <person name="Lewis S.M."/>
        </authorList>
    </citation>
    <scope>NUCLEOTIDE SEQUENCE</scope>
</reference>
<dbReference type="GeneID" id="116160516"/>
<evidence type="ECO:0000256" key="4">
    <source>
        <dbReference type="ARBA" id="ARBA00023065"/>
    </source>
</evidence>
<evidence type="ECO:0000256" key="1">
    <source>
        <dbReference type="ARBA" id="ARBA00010066"/>
    </source>
</evidence>
<evidence type="ECO:0000256" key="2">
    <source>
        <dbReference type="ARBA" id="ARBA00022448"/>
    </source>
</evidence>
<organism evidence="7">
    <name type="scientific">Photinus pyralis</name>
    <name type="common">Common eastern firefly</name>
    <name type="synonym">Lampyris pyralis</name>
    <dbReference type="NCBI Taxonomy" id="7054"/>
    <lineage>
        <taxon>Eukaryota</taxon>
        <taxon>Metazoa</taxon>
        <taxon>Ecdysozoa</taxon>
        <taxon>Arthropoda</taxon>
        <taxon>Hexapoda</taxon>
        <taxon>Insecta</taxon>
        <taxon>Pterygota</taxon>
        <taxon>Neoptera</taxon>
        <taxon>Endopterygota</taxon>
        <taxon>Coleoptera</taxon>
        <taxon>Polyphaga</taxon>
        <taxon>Elateriformia</taxon>
        <taxon>Elateroidea</taxon>
        <taxon>Lampyridae</taxon>
        <taxon>Lampyrinae</taxon>
        <taxon>Photinus</taxon>
    </lineage>
</organism>
<dbReference type="Pfam" id="PF03179">
    <property type="entry name" value="V-ATPase_G"/>
    <property type="match status" value="1"/>
</dbReference>
<dbReference type="EMBL" id="GEZM01046872">
    <property type="protein sequence ID" value="JAV76980.1"/>
    <property type="molecule type" value="Transcribed_RNA"/>
</dbReference>
<dbReference type="GO" id="GO:0016887">
    <property type="term" value="F:ATP hydrolysis activity"/>
    <property type="evidence" value="ECO:0007669"/>
    <property type="project" value="TreeGrafter"/>
</dbReference>
<accession>A0A1Y1LXE4</accession>
<dbReference type="PANTHER" id="PTHR12713:SF11">
    <property type="entry name" value="V-TYPE PROTON ATPASE SUBUNIT G"/>
    <property type="match status" value="1"/>
</dbReference>
<dbReference type="RefSeq" id="XP_031329588.1">
    <property type="nucleotide sequence ID" value="XM_031473728.1"/>
</dbReference>
<dbReference type="InterPro" id="IPR005124">
    <property type="entry name" value="V-ATPase_G"/>
</dbReference>
<feature type="region of interest" description="Disordered" evidence="6">
    <location>
        <begin position="19"/>
        <end position="39"/>
    </location>
</feature>
<protein>
    <recommendedName>
        <fullName evidence="5">V-type proton ATPase subunit G</fullName>
    </recommendedName>
</protein>
<proteinExistence type="inferred from homology"/>
<dbReference type="GO" id="GO:0098793">
    <property type="term" value="C:presynapse"/>
    <property type="evidence" value="ECO:0007669"/>
    <property type="project" value="GOC"/>
</dbReference>
<dbReference type="NCBIfam" id="TIGR01147">
    <property type="entry name" value="V_ATP_synt_G"/>
    <property type="match status" value="1"/>
</dbReference>
<dbReference type="FunFam" id="1.20.5.2950:FF:000001">
    <property type="entry name" value="V-type proton ATPase subunit G"/>
    <property type="match status" value="1"/>
</dbReference>
<keyword evidence="2 5" id="KW-0813">Transport</keyword>
<dbReference type="GO" id="GO:0000221">
    <property type="term" value="C:vacuolar proton-transporting V-type ATPase, V1 domain"/>
    <property type="evidence" value="ECO:0007669"/>
    <property type="project" value="TreeGrafter"/>
</dbReference>
<dbReference type="RefSeq" id="XP_031329587.1">
    <property type="nucleotide sequence ID" value="XM_031473727.1"/>
</dbReference>
<dbReference type="GO" id="GO:0046961">
    <property type="term" value="F:proton-transporting ATPase activity, rotational mechanism"/>
    <property type="evidence" value="ECO:0007669"/>
    <property type="project" value="InterPro"/>
</dbReference>
<evidence type="ECO:0000256" key="5">
    <source>
        <dbReference type="RuleBase" id="RU364019"/>
    </source>
</evidence>
<sequence>MASQTQGIQQLLAAEKKAAEKVSEARKRKTKRIKQAREEATAEIEKYRQEREKQYKEFEHKHLGSKEDIAARIDKNTQVHFEQIASDVQNNKEQILKELLDLVYNIKADVHPNYFVVNPRKH</sequence>